<dbReference type="Gene3D" id="2.60.120.10">
    <property type="entry name" value="Jelly Rolls"/>
    <property type="match status" value="1"/>
</dbReference>
<dbReference type="Pfam" id="PF13621">
    <property type="entry name" value="Cupin_8"/>
    <property type="match status" value="1"/>
</dbReference>
<feature type="domain" description="JmjC" evidence="4">
    <location>
        <begin position="107"/>
        <end position="272"/>
    </location>
</feature>
<dbReference type="FunFam" id="2.60.120.650:FF:000018">
    <property type="entry name" value="HSPB1-associated protein 1 homolog"/>
    <property type="match status" value="1"/>
</dbReference>
<comment type="caution">
    <text evidence="5">The sequence shown here is derived from an EMBL/GenBank/DDBJ whole genome shotgun (WGS) entry which is preliminary data.</text>
</comment>
<protein>
    <recommendedName>
        <fullName evidence="4">JmjC domain-containing protein</fullName>
    </recommendedName>
</protein>
<evidence type="ECO:0000256" key="1">
    <source>
        <dbReference type="ARBA" id="ARBA00004496"/>
    </source>
</evidence>
<comment type="subcellular location">
    <subcellularLocation>
        <location evidence="1">Cytoplasm</location>
    </subcellularLocation>
</comment>
<reference evidence="5 6" key="1">
    <citation type="journal article" date="2022" name="Nat. Ecol. Evol.">
        <title>A masculinizing supergene underlies an exaggerated male reproductive morph in a spider.</title>
        <authorList>
            <person name="Hendrickx F."/>
            <person name="De Corte Z."/>
            <person name="Sonet G."/>
            <person name="Van Belleghem S.M."/>
            <person name="Kostlbacher S."/>
            <person name="Vangestel C."/>
        </authorList>
    </citation>
    <scope>NUCLEOTIDE SEQUENCE [LARGE SCALE GENOMIC DNA]</scope>
    <source>
        <strain evidence="5">W744_W776</strain>
    </source>
</reference>
<proteinExistence type="predicted"/>
<dbReference type="GO" id="GO:0005737">
    <property type="term" value="C:cytoplasm"/>
    <property type="evidence" value="ECO:0007669"/>
    <property type="project" value="UniProtKB-SubCell"/>
</dbReference>
<dbReference type="SUPFAM" id="SSF51197">
    <property type="entry name" value="Clavaminate synthase-like"/>
    <property type="match status" value="1"/>
</dbReference>
<evidence type="ECO:0000256" key="2">
    <source>
        <dbReference type="ARBA" id="ARBA00022490"/>
    </source>
</evidence>
<dbReference type="InterPro" id="IPR014710">
    <property type="entry name" value="RmlC-like_jellyroll"/>
</dbReference>
<evidence type="ECO:0000313" key="6">
    <source>
        <dbReference type="Proteomes" id="UP000827092"/>
    </source>
</evidence>
<sequence length="409" mass="46334">MTAELSTSLPSPADLRKALLNDIDVPLIFKNLAEHFPAVPWTLSDLEKHGNIELDFRIVSKGFKGISWEGNAEFVQATVPQFVSWQAGDILSDENPFKVFDKHQHWAYSSYNYMNGIFPEDSEIVKDTNWSRFGFPEVTGNDCTFWLGSIGAYTPCHSDSYGCNLVLQVLGRKKWTLFPPPDRTFLYPTRIPYEESSVFSSVNILDPDLVLHPLFKCSQPHVVILEPGDVLFVPSKWWHFVESLDEITTSINTWIKLDSDCHNHLEESLTRALMSSLISYYEPEGENWFNPKEEEVPPEENLMYINSSLKELKIMEGSQSLKKSALGEKVLKTMKESDVSQQCKSPVNLFDFEGISKVDCVPFCEWLGKPTPAQASAGLPSSDITLQKMVDCFVHPEVIAVISRLIKQL</sequence>
<organism evidence="5 6">
    <name type="scientific">Oedothorax gibbosus</name>
    <dbReference type="NCBI Taxonomy" id="931172"/>
    <lineage>
        <taxon>Eukaryota</taxon>
        <taxon>Metazoa</taxon>
        <taxon>Ecdysozoa</taxon>
        <taxon>Arthropoda</taxon>
        <taxon>Chelicerata</taxon>
        <taxon>Arachnida</taxon>
        <taxon>Araneae</taxon>
        <taxon>Araneomorphae</taxon>
        <taxon>Entelegynae</taxon>
        <taxon>Araneoidea</taxon>
        <taxon>Linyphiidae</taxon>
        <taxon>Erigoninae</taxon>
        <taxon>Oedothorax</taxon>
    </lineage>
</organism>
<dbReference type="Proteomes" id="UP000827092">
    <property type="component" value="Unassembled WGS sequence"/>
</dbReference>
<dbReference type="PANTHER" id="PTHR12461:SF43">
    <property type="entry name" value="HSPB1-ASSOCIATED PROTEIN 1"/>
    <property type="match status" value="1"/>
</dbReference>
<keyword evidence="2" id="KW-0963">Cytoplasm</keyword>
<evidence type="ECO:0000259" key="4">
    <source>
        <dbReference type="PROSITE" id="PS51184"/>
    </source>
</evidence>
<keyword evidence="6" id="KW-1185">Reference proteome</keyword>
<dbReference type="EMBL" id="JAFNEN010000675">
    <property type="protein sequence ID" value="KAG8178704.1"/>
    <property type="molecule type" value="Genomic_DNA"/>
</dbReference>
<dbReference type="PROSITE" id="PS51184">
    <property type="entry name" value="JMJC"/>
    <property type="match status" value="1"/>
</dbReference>
<dbReference type="PANTHER" id="PTHR12461">
    <property type="entry name" value="HYPOXIA-INDUCIBLE FACTOR 1 ALPHA INHIBITOR-RELATED"/>
    <property type="match status" value="1"/>
</dbReference>
<dbReference type="AlphaFoldDB" id="A0AAV6U4Y9"/>
<name>A0AAV6U4Y9_9ARAC</name>
<dbReference type="InterPro" id="IPR041667">
    <property type="entry name" value="Cupin_8"/>
</dbReference>
<gene>
    <name evidence="5" type="ORF">JTE90_011630</name>
</gene>
<dbReference type="InterPro" id="IPR003347">
    <property type="entry name" value="JmjC_dom"/>
</dbReference>
<comment type="function">
    <text evidence="3">May play a role in cellular stress response.</text>
</comment>
<accession>A0AAV6U4Y9</accession>
<evidence type="ECO:0000313" key="5">
    <source>
        <dbReference type="EMBL" id="KAG8178704.1"/>
    </source>
</evidence>
<evidence type="ECO:0000256" key="3">
    <source>
        <dbReference type="ARBA" id="ARBA00037342"/>
    </source>
</evidence>
<dbReference type="SMART" id="SM00558">
    <property type="entry name" value="JmjC"/>
    <property type="match status" value="1"/>
</dbReference>